<dbReference type="GeneID" id="33554046"/>
<dbReference type="OrthoDB" id="2574059at2759"/>
<evidence type="ECO:0000313" key="2">
    <source>
        <dbReference type="EMBL" id="ORX39770.1"/>
    </source>
</evidence>
<comment type="caution">
    <text evidence="2">The sequence shown here is derived from an EMBL/GenBank/DDBJ whole genome shotgun (WGS) entry which is preliminary data.</text>
</comment>
<keyword evidence="3" id="KW-1185">Reference proteome</keyword>
<sequence length="268" mass="28640">MAQSIPTKEQSVSAATSQINTPNATPPTSGPYLPWTAFTEGRLQQLLAHFDSGTHEFDRADRETPFEKRMSWSEDFPNTPSQHQSQSSSSRRPSFLSSLSLTRFGAVPQPSSNPASGNNTPAHTPVTSTHPNLPSSLQMTNTVAPSSSSPSPTADPIQRPHSTPNMSSSTAPTDSVIESLKRTSPVASAPGDQHAPAPAPTMMMQRSNTLPGNKTQGALGFSFLQRKASIGQGLGAKPLMAGLETIDLNQEPQRHFDPSKEPRLHGLL</sequence>
<dbReference type="EMBL" id="NBSH01000002">
    <property type="protein sequence ID" value="ORX39770.1"/>
    <property type="molecule type" value="Genomic_DNA"/>
</dbReference>
<accession>A0A1Y1UNZ2</accession>
<dbReference type="Proteomes" id="UP000193218">
    <property type="component" value="Unassembled WGS sequence"/>
</dbReference>
<organism evidence="2 3">
    <name type="scientific">Kockovaella imperatae</name>
    <dbReference type="NCBI Taxonomy" id="4999"/>
    <lineage>
        <taxon>Eukaryota</taxon>
        <taxon>Fungi</taxon>
        <taxon>Dikarya</taxon>
        <taxon>Basidiomycota</taxon>
        <taxon>Agaricomycotina</taxon>
        <taxon>Tremellomycetes</taxon>
        <taxon>Tremellales</taxon>
        <taxon>Cuniculitremaceae</taxon>
        <taxon>Kockovaella</taxon>
    </lineage>
</organism>
<gene>
    <name evidence="2" type="ORF">BD324DRAFT_233497</name>
</gene>
<feature type="compositionally biased region" description="Basic and acidic residues" evidence="1">
    <location>
        <begin position="52"/>
        <end position="72"/>
    </location>
</feature>
<dbReference type="RefSeq" id="XP_021873555.1">
    <property type="nucleotide sequence ID" value="XM_022012238.1"/>
</dbReference>
<evidence type="ECO:0000313" key="3">
    <source>
        <dbReference type="Proteomes" id="UP000193218"/>
    </source>
</evidence>
<feature type="compositionally biased region" description="Polar residues" evidence="1">
    <location>
        <begin position="204"/>
        <end position="214"/>
    </location>
</feature>
<reference evidence="2 3" key="1">
    <citation type="submission" date="2017-03" db="EMBL/GenBank/DDBJ databases">
        <title>Widespread Adenine N6-methylation of Active Genes in Fungi.</title>
        <authorList>
            <consortium name="DOE Joint Genome Institute"/>
            <person name="Mondo S.J."/>
            <person name="Dannebaum R.O."/>
            <person name="Kuo R.C."/>
            <person name="Louie K.B."/>
            <person name="Bewick A.J."/>
            <person name="Labutti K."/>
            <person name="Haridas S."/>
            <person name="Kuo A."/>
            <person name="Salamov A."/>
            <person name="Ahrendt S.R."/>
            <person name="Lau R."/>
            <person name="Bowen B.P."/>
            <person name="Lipzen A."/>
            <person name="Sullivan W."/>
            <person name="Andreopoulos W.B."/>
            <person name="Clum A."/>
            <person name="Lindquist E."/>
            <person name="Daum C."/>
            <person name="Northen T.R."/>
            <person name="Ramamoorthy G."/>
            <person name="Schmitz R.J."/>
            <person name="Gryganskyi A."/>
            <person name="Culley D."/>
            <person name="Magnuson J."/>
            <person name="James T.Y."/>
            <person name="O'Malley M.A."/>
            <person name="Stajich J.E."/>
            <person name="Spatafora J.W."/>
            <person name="Visel A."/>
            <person name="Grigoriev I.V."/>
        </authorList>
    </citation>
    <scope>NUCLEOTIDE SEQUENCE [LARGE SCALE GENOMIC DNA]</scope>
    <source>
        <strain evidence="2 3">NRRL Y-17943</strain>
    </source>
</reference>
<feature type="compositionally biased region" description="Low complexity" evidence="1">
    <location>
        <begin position="79"/>
        <end position="104"/>
    </location>
</feature>
<dbReference type="AlphaFoldDB" id="A0A1Y1UNZ2"/>
<dbReference type="InParanoid" id="A0A1Y1UNZ2"/>
<feature type="region of interest" description="Disordered" evidence="1">
    <location>
        <begin position="1"/>
        <end position="37"/>
    </location>
</feature>
<feature type="compositionally biased region" description="Polar residues" evidence="1">
    <location>
        <begin position="1"/>
        <end position="23"/>
    </location>
</feature>
<feature type="compositionally biased region" description="Polar residues" evidence="1">
    <location>
        <begin position="109"/>
        <end position="144"/>
    </location>
</feature>
<proteinExistence type="predicted"/>
<feature type="region of interest" description="Disordered" evidence="1">
    <location>
        <begin position="52"/>
        <end position="214"/>
    </location>
</feature>
<protein>
    <submittedName>
        <fullName evidence="2">Uncharacterized protein</fullName>
    </submittedName>
</protein>
<evidence type="ECO:0000256" key="1">
    <source>
        <dbReference type="SAM" id="MobiDB-lite"/>
    </source>
</evidence>
<name>A0A1Y1UNZ2_9TREE</name>
<feature type="compositionally biased region" description="Polar residues" evidence="1">
    <location>
        <begin position="160"/>
        <end position="173"/>
    </location>
</feature>